<keyword evidence="5 9" id="KW-0378">Hydrolase</keyword>
<dbReference type="Pfam" id="PF07519">
    <property type="entry name" value="Tannase"/>
    <property type="match status" value="1"/>
</dbReference>
<dbReference type="Gene3D" id="3.40.50.1820">
    <property type="entry name" value="alpha/beta hydrolase"/>
    <property type="match status" value="1"/>
</dbReference>
<dbReference type="PANTHER" id="PTHR33938:SF15">
    <property type="entry name" value="FERULOYL ESTERASE B-RELATED"/>
    <property type="match status" value="1"/>
</dbReference>
<comment type="caution">
    <text evidence="9">The sequence shown here is derived from an EMBL/GenBank/DDBJ whole genome shotgun (WGS) entry which is preliminary data.</text>
</comment>
<evidence type="ECO:0000256" key="7">
    <source>
        <dbReference type="ARBA" id="ARBA00023157"/>
    </source>
</evidence>
<feature type="chain" id="PRO_5036953190" evidence="8">
    <location>
        <begin position="33"/>
        <end position="586"/>
    </location>
</feature>
<keyword evidence="2" id="KW-0719">Serine esterase</keyword>
<name>A0A934SUC7_9BURK</name>
<evidence type="ECO:0000256" key="1">
    <source>
        <dbReference type="ARBA" id="ARBA00006249"/>
    </source>
</evidence>
<evidence type="ECO:0000256" key="3">
    <source>
        <dbReference type="ARBA" id="ARBA00022723"/>
    </source>
</evidence>
<keyword evidence="3" id="KW-0479">Metal-binding</keyword>
<evidence type="ECO:0000256" key="4">
    <source>
        <dbReference type="ARBA" id="ARBA00022729"/>
    </source>
</evidence>
<dbReference type="InterPro" id="IPR011118">
    <property type="entry name" value="Tannase/feruloyl_esterase"/>
</dbReference>
<reference evidence="9" key="1">
    <citation type="submission" date="2021-01" db="EMBL/GenBank/DDBJ databases">
        <title>Genome sequence of strain Noviherbaspirillum sp. DKR-6.</title>
        <authorList>
            <person name="Chaudhary D.K."/>
        </authorList>
    </citation>
    <scope>NUCLEOTIDE SEQUENCE</scope>
    <source>
        <strain evidence="9">DKR-6</strain>
    </source>
</reference>
<evidence type="ECO:0000256" key="8">
    <source>
        <dbReference type="SAM" id="SignalP"/>
    </source>
</evidence>
<dbReference type="GO" id="GO:0046872">
    <property type="term" value="F:metal ion binding"/>
    <property type="evidence" value="ECO:0007669"/>
    <property type="project" value="UniProtKB-KW"/>
</dbReference>
<dbReference type="SUPFAM" id="SSF53474">
    <property type="entry name" value="alpha/beta-Hydrolases"/>
    <property type="match status" value="1"/>
</dbReference>
<protein>
    <submittedName>
        <fullName evidence="9">Tannase/feruloyl esterase family alpha/beta hydrolase</fullName>
    </submittedName>
</protein>
<feature type="signal peptide" evidence="8">
    <location>
        <begin position="1"/>
        <end position="32"/>
    </location>
</feature>
<comment type="similarity">
    <text evidence="1">Belongs to the tannase family.</text>
</comment>
<evidence type="ECO:0000313" key="9">
    <source>
        <dbReference type="EMBL" id="MBK4735336.1"/>
    </source>
</evidence>
<dbReference type="InterPro" id="IPR029058">
    <property type="entry name" value="AB_hydrolase_fold"/>
</dbReference>
<proteinExistence type="inferred from homology"/>
<keyword evidence="7" id="KW-1015">Disulfide bond</keyword>
<dbReference type="EMBL" id="JAEPBG010000004">
    <property type="protein sequence ID" value="MBK4735336.1"/>
    <property type="molecule type" value="Genomic_DNA"/>
</dbReference>
<keyword evidence="10" id="KW-1185">Reference proteome</keyword>
<gene>
    <name evidence="9" type="ORF">JJB74_11995</name>
</gene>
<keyword evidence="6" id="KW-0106">Calcium</keyword>
<accession>A0A934SUC7</accession>
<evidence type="ECO:0000313" key="10">
    <source>
        <dbReference type="Proteomes" id="UP000622890"/>
    </source>
</evidence>
<dbReference type="PANTHER" id="PTHR33938">
    <property type="entry name" value="FERULOYL ESTERASE B-RELATED"/>
    <property type="match status" value="1"/>
</dbReference>
<evidence type="ECO:0000256" key="2">
    <source>
        <dbReference type="ARBA" id="ARBA00022487"/>
    </source>
</evidence>
<dbReference type="GO" id="GO:0052689">
    <property type="term" value="F:carboxylic ester hydrolase activity"/>
    <property type="evidence" value="ECO:0007669"/>
    <property type="project" value="UniProtKB-KW"/>
</dbReference>
<evidence type="ECO:0000256" key="5">
    <source>
        <dbReference type="ARBA" id="ARBA00022801"/>
    </source>
</evidence>
<organism evidence="9 10">
    <name type="scientific">Noviherbaspirillum pedocola</name>
    <dbReference type="NCBI Taxonomy" id="2801341"/>
    <lineage>
        <taxon>Bacteria</taxon>
        <taxon>Pseudomonadati</taxon>
        <taxon>Pseudomonadota</taxon>
        <taxon>Betaproteobacteria</taxon>
        <taxon>Burkholderiales</taxon>
        <taxon>Oxalobacteraceae</taxon>
        <taxon>Noviherbaspirillum</taxon>
    </lineage>
</organism>
<evidence type="ECO:0000256" key="6">
    <source>
        <dbReference type="ARBA" id="ARBA00022837"/>
    </source>
</evidence>
<dbReference type="Proteomes" id="UP000622890">
    <property type="component" value="Unassembled WGS sequence"/>
</dbReference>
<keyword evidence="4 8" id="KW-0732">Signal</keyword>
<sequence>METETGDMKKIAIHQPRLLPLAAAALASFGLAACGGGDDNNTPAQPAQLAMSCAQLNGMNIPASSIGLATTGATVTSTQVVAAAGSGATAVGEYCKVLGDINPVDASAPKIKFQLNLPTDWNSKAMMFGGGGYNGTIATGAGNVPAGPADKQIPLGRGYATFGSDSGHQANANGSRDGTFGANDEALRNFSGDAIKKTRDVAMAIIKARYAATPKKTYFAGGSTGGREAILAVQNWPQDFDGAIVLYPAWNAAALDLQFGRITRQLAQPNAYPSRAKRKLLYDAAMAACDTLDGVQDGLISNQAACNAAFNPATATLNGAPLRCPNGVDVGDSCLSDAQIASFNVINSTLTLPYALASGETTYPGFNTWGTDFGVPGTSPLQPTVLTLSMGTEQPANPMPPVTSTTMPPYGSTFWDQWVKYFVTRDANYNSLSLDPQAPGPWQSRIVALTGIQDANKTDLSPFVARGGKILMAHGIHDALVSTRATEQYWTRLRNAMGANTVTSFLRYYEIPGYGHSTSSVFNASWDSVTALENWVEKGVAPTNQIVADTAGVPGRTRPLCEYPAWPKYSGTGDINSANSYTCATQ</sequence>
<dbReference type="AlphaFoldDB" id="A0A934SUC7"/>